<dbReference type="RefSeq" id="WP_203353800.1">
    <property type="nucleotide sequence ID" value="NZ_CP069127.1"/>
</dbReference>
<dbReference type="InterPro" id="IPR050469">
    <property type="entry name" value="Diguanylate_Cyclase"/>
</dbReference>
<dbReference type="InterPro" id="IPR029787">
    <property type="entry name" value="Nucleotide_cyclase"/>
</dbReference>
<protein>
    <submittedName>
        <fullName evidence="2">GGDEF domain-containing protein</fullName>
    </submittedName>
</protein>
<evidence type="ECO:0000313" key="3">
    <source>
        <dbReference type="Proteomes" id="UP000596248"/>
    </source>
</evidence>
<dbReference type="CDD" id="cd01949">
    <property type="entry name" value="GGDEF"/>
    <property type="match status" value="1"/>
</dbReference>
<accession>A0ABX7FLL7</accession>
<proteinExistence type="predicted"/>
<dbReference type="SUPFAM" id="SSF55073">
    <property type="entry name" value="Nucleotide cyclase"/>
    <property type="match status" value="1"/>
</dbReference>
<dbReference type="Pfam" id="PF00990">
    <property type="entry name" value="GGDEF"/>
    <property type="match status" value="1"/>
</dbReference>
<evidence type="ECO:0000313" key="2">
    <source>
        <dbReference type="EMBL" id="QRG66735.1"/>
    </source>
</evidence>
<sequence length="126" mass="14335">MERVPLTLLLFDVDHFKTINDTHGHYTGDRVLQDLTERISRHLRADDVFGRHGGDEFAILLPGMDEADSSRFAETIKIEIEKGSIPGHDSSYTIEMKWPAPQRRAKKRYGLDFQSKIIGVSSPAIR</sequence>
<dbReference type="InterPro" id="IPR043128">
    <property type="entry name" value="Rev_trsase/Diguanyl_cyclase"/>
</dbReference>
<evidence type="ECO:0000259" key="1">
    <source>
        <dbReference type="PROSITE" id="PS50887"/>
    </source>
</evidence>
<keyword evidence="3" id="KW-1185">Reference proteome</keyword>
<reference evidence="2 3" key="1">
    <citation type="submission" date="2021-01" db="EMBL/GenBank/DDBJ databases">
        <title>Identification of strong promoters based on the transcriptome of Brevibacillus choshinensis.</title>
        <authorList>
            <person name="Yao D."/>
            <person name="Zhang K."/>
            <person name="Wu J."/>
        </authorList>
    </citation>
    <scope>NUCLEOTIDE SEQUENCE [LARGE SCALE GENOMIC DNA]</scope>
    <source>
        <strain evidence="2 3">HPD31-SP3</strain>
    </source>
</reference>
<organism evidence="2 3">
    <name type="scientific">Brevibacillus choshinensis</name>
    <dbReference type="NCBI Taxonomy" id="54911"/>
    <lineage>
        <taxon>Bacteria</taxon>
        <taxon>Bacillati</taxon>
        <taxon>Bacillota</taxon>
        <taxon>Bacilli</taxon>
        <taxon>Bacillales</taxon>
        <taxon>Paenibacillaceae</taxon>
        <taxon>Brevibacillus</taxon>
    </lineage>
</organism>
<gene>
    <name evidence="2" type="ORF">JNE38_25040</name>
</gene>
<dbReference type="PANTHER" id="PTHR45138:SF9">
    <property type="entry name" value="DIGUANYLATE CYCLASE DGCM-RELATED"/>
    <property type="match status" value="1"/>
</dbReference>
<dbReference type="Proteomes" id="UP000596248">
    <property type="component" value="Chromosome"/>
</dbReference>
<name>A0ABX7FLL7_BRECH</name>
<dbReference type="PANTHER" id="PTHR45138">
    <property type="entry name" value="REGULATORY COMPONENTS OF SENSORY TRANSDUCTION SYSTEM"/>
    <property type="match status" value="1"/>
</dbReference>
<dbReference type="Gene3D" id="3.30.70.270">
    <property type="match status" value="1"/>
</dbReference>
<dbReference type="EMBL" id="CP069127">
    <property type="protein sequence ID" value="QRG66735.1"/>
    <property type="molecule type" value="Genomic_DNA"/>
</dbReference>
<feature type="domain" description="GGDEF" evidence="1">
    <location>
        <begin position="4"/>
        <end position="126"/>
    </location>
</feature>
<dbReference type="NCBIfam" id="TIGR00254">
    <property type="entry name" value="GGDEF"/>
    <property type="match status" value="1"/>
</dbReference>
<dbReference type="InterPro" id="IPR000160">
    <property type="entry name" value="GGDEF_dom"/>
</dbReference>
<dbReference type="PROSITE" id="PS50887">
    <property type="entry name" value="GGDEF"/>
    <property type="match status" value="1"/>
</dbReference>
<dbReference type="SMART" id="SM00267">
    <property type="entry name" value="GGDEF"/>
    <property type="match status" value="1"/>
</dbReference>